<dbReference type="InterPro" id="IPR036942">
    <property type="entry name" value="Beta-barrel_TonB_sf"/>
</dbReference>
<keyword evidence="2 10" id="KW-0813">Transport</keyword>
<evidence type="ECO:0000313" key="13">
    <source>
        <dbReference type="EMBL" id="MBK3515716.1"/>
    </source>
</evidence>
<evidence type="ECO:0000256" key="1">
    <source>
        <dbReference type="ARBA" id="ARBA00004571"/>
    </source>
</evidence>
<feature type="signal peptide" evidence="11">
    <location>
        <begin position="1"/>
        <end position="18"/>
    </location>
</feature>
<evidence type="ECO:0000256" key="8">
    <source>
        <dbReference type="ARBA" id="ARBA00023170"/>
    </source>
</evidence>
<dbReference type="Gene3D" id="2.40.170.20">
    <property type="entry name" value="TonB-dependent receptor, beta-barrel domain"/>
    <property type="match status" value="1"/>
</dbReference>
<comment type="subcellular location">
    <subcellularLocation>
        <location evidence="1 10">Cell outer membrane</location>
        <topology evidence="1 10">Multi-pass membrane protein</topology>
    </subcellularLocation>
</comment>
<proteinExistence type="inferred from homology"/>
<dbReference type="Proteomes" id="UP000605676">
    <property type="component" value="Unassembled WGS sequence"/>
</dbReference>
<dbReference type="SUPFAM" id="SSF56935">
    <property type="entry name" value="Porins"/>
    <property type="match status" value="1"/>
</dbReference>
<evidence type="ECO:0000256" key="3">
    <source>
        <dbReference type="ARBA" id="ARBA00022452"/>
    </source>
</evidence>
<comment type="similarity">
    <text evidence="10">Belongs to the TonB-dependent receptor family.</text>
</comment>
<dbReference type="InterPro" id="IPR039426">
    <property type="entry name" value="TonB-dep_rcpt-like"/>
</dbReference>
<keyword evidence="9 10" id="KW-0998">Cell outer membrane</keyword>
<evidence type="ECO:0000256" key="11">
    <source>
        <dbReference type="SAM" id="SignalP"/>
    </source>
</evidence>
<evidence type="ECO:0000256" key="6">
    <source>
        <dbReference type="ARBA" id="ARBA00023077"/>
    </source>
</evidence>
<protein>
    <submittedName>
        <fullName evidence="13">TonB-dependent receptor</fullName>
    </submittedName>
</protein>
<evidence type="ECO:0000256" key="9">
    <source>
        <dbReference type="ARBA" id="ARBA00023237"/>
    </source>
</evidence>
<dbReference type="PANTHER" id="PTHR30069:SF29">
    <property type="entry name" value="HEMOGLOBIN AND HEMOGLOBIN-HAPTOGLOBIN-BINDING PROTEIN 1-RELATED"/>
    <property type="match status" value="1"/>
</dbReference>
<dbReference type="PANTHER" id="PTHR30069">
    <property type="entry name" value="TONB-DEPENDENT OUTER MEMBRANE RECEPTOR"/>
    <property type="match status" value="1"/>
</dbReference>
<dbReference type="InterPro" id="IPR000531">
    <property type="entry name" value="Beta-barrel_TonB"/>
</dbReference>
<keyword evidence="8 13" id="KW-0675">Receptor</keyword>
<keyword evidence="3 10" id="KW-1134">Transmembrane beta strand</keyword>
<dbReference type="EMBL" id="JAENRR010000001">
    <property type="protein sequence ID" value="MBK3515716.1"/>
    <property type="molecule type" value="Genomic_DNA"/>
</dbReference>
<reference evidence="13 14" key="1">
    <citation type="submission" date="2021-01" db="EMBL/GenBank/DDBJ databases">
        <title>Carboxyliciviraga sp.nov., isolated from coastal sediments.</title>
        <authorList>
            <person name="Lu D."/>
            <person name="Zhang T."/>
        </authorList>
    </citation>
    <scope>NUCLEOTIDE SEQUENCE [LARGE SCALE GENOMIC DNA]</scope>
    <source>
        <strain evidence="13 14">N1Y132</strain>
    </source>
</reference>
<keyword evidence="7 10" id="KW-0472">Membrane</keyword>
<evidence type="ECO:0000256" key="10">
    <source>
        <dbReference type="PROSITE-ProRule" id="PRU01360"/>
    </source>
</evidence>
<evidence type="ECO:0000256" key="5">
    <source>
        <dbReference type="ARBA" id="ARBA00022729"/>
    </source>
</evidence>
<sequence>MRYRLLILLLVLAWPVLADDEVRDSVKVQEVEITASRLSHFASTEREDRLDTLTLQKYANQDLGTLLQKSLLVNIQSNGGLGGLTTASIRGASSNQTLVTWNGLPVNSLTTGSADLSLIHAGSFNDISITYGAAGSLYGSGTMGGTIELTNEPSWNNGLSANVRAEIGSFSNYKGNMSFAASSSVLSYQAQLQYQDSKNNFAYTDEFDHGHPTEKLTHNENALIGTIHNLYWKAGKNLFDFGAWYQVKEKNIPGLMGVGEPVSHQTQKDSTLKIYVGWRRLIGNCRLDAKTAYSYDFLRYTDKETADSESYKIFSEIAAKRWLSDLSSRWYLIQNLSIDLNGRYSRLEGITSNYAENIIEHEWRFNTAIKYTNDIGVFIGTIGKDWNTTEANQLTAIGEGVDSDGSILNANELPNPPLMFSLSSKVIIRPTWLALRGRVATHFRRPTFNDRYWVPGGNLNLKAEEGFNFELGAEIFEQQTKVGFFSGDVAYYRSDNNESIAWKPAGSIWQPINTGAVISHGFDIDVNHQLSFNKFQLINKLLYGYNDTYDNSEESASYKEALGYRPKHIFKANCDIVGEKWNAGINFYSRSKCFTWEGRQVDAYALFDISAGYHMVISKVDVDLLGRVENVLNTSYQLVRAYPMPGRAYYLTVNINF</sequence>
<keyword evidence="5 11" id="KW-0732">Signal</keyword>
<evidence type="ECO:0000259" key="12">
    <source>
        <dbReference type="Pfam" id="PF00593"/>
    </source>
</evidence>
<comment type="caution">
    <text evidence="13">The sequence shown here is derived from an EMBL/GenBank/DDBJ whole genome shotgun (WGS) entry which is preliminary data.</text>
</comment>
<evidence type="ECO:0000256" key="7">
    <source>
        <dbReference type="ARBA" id="ARBA00023136"/>
    </source>
</evidence>
<dbReference type="PROSITE" id="PS52016">
    <property type="entry name" value="TONB_DEPENDENT_REC_3"/>
    <property type="match status" value="1"/>
</dbReference>
<dbReference type="InterPro" id="IPR037066">
    <property type="entry name" value="Plug_dom_sf"/>
</dbReference>
<feature type="domain" description="TonB-dependent receptor-like beta-barrel" evidence="12">
    <location>
        <begin position="141"/>
        <end position="630"/>
    </location>
</feature>
<keyword evidence="14" id="KW-1185">Reference proteome</keyword>
<gene>
    <name evidence="13" type="ORF">JIV24_00090</name>
</gene>
<keyword evidence="4 10" id="KW-0812">Transmembrane</keyword>
<feature type="chain" id="PRO_5046424032" evidence="11">
    <location>
        <begin position="19"/>
        <end position="657"/>
    </location>
</feature>
<name>A0ABS1HDM3_9BACT</name>
<organism evidence="13 14">
    <name type="scientific">Carboxylicivirga marina</name>
    <dbReference type="NCBI Taxonomy" id="2800988"/>
    <lineage>
        <taxon>Bacteria</taxon>
        <taxon>Pseudomonadati</taxon>
        <taxon>Bacteroidota</taxon>
        <taxon>Bacteroidia</taxon>
        <taxon>Marinilabiliales</taxon>
        <taxon>Marinilabiliaceae</taxon>
        <taxon>Carboxylicivirga</taxon>
    </lineage>
</organism>
<dbReference type="Pfam" id="PF00593">
    <property type="entry name" value="TonB_dep_Rec_b-barrel"/>
    <property type="match status" value="1"/>
</dbReference>
<keyword evidence="6" id="KW-0798">TonB box</keyword>
<dbReference type="RefSeq" id="WP_200462948.1">
    <property type="nucleotide sequence ID" value="NZ_JAENRR010000001.1"/>
</dbReference>
<accession>A0ABS1HDM3</accession>
<evidence type="ECO:0000256" key="2">
    <source>
        <dbReference type="ARBA" id="ARBA00022448"/>
    </source>
</evidence>
<evidence type="ECO:0000313" key="14">
    <source>
        <dbReference type="Proteomes" id="UP000605676"/>
    </source>
</evidence>
<evidence type="ECO:0000256" key="4">
    <source>
        <dbReference type="ARBA" id="ARBA00022692"/>
    </source>
</evidence>
<dbReference type="Gene3D" id="2.170.130.10">
    <property type="entry name" value="TonB-dependent receptor, plug domain"/>
    <property type="match status" value="1"/>
</dbReference>